<dbReference type="PIRSF" id="PIRSF003048">
    <property type="entry name" value="Histone_acetylase_PCAF"/>
    <property type="match status" value="1"/>
</dbReference>
<dbReference type="Pfam" id="PF06466">
    <property type="entry name" value="PCAF_N"/>
    <property type="match status" value="1"/>
</dbReference>
<reference evidence="10" key="1">
    <citation type="submission" date="2025-08" db="UniProtKB">
        <authorList>
            <consortium name="Ensembl"/>
        </authorList>
    </citation>
    <scope>IDENTIFICATION</scope>
</reference>
<protein>
    <recommendedName>
        <fullName evidence="9">Bromo domain-containing protein</fullName>
    </recommendedName>
</protein>
<sequence>RVSAGPLGPARLHCGPGPSSVAGTSEAEESCKCNGWKNPNPSPTPPRADLQQIIVSLTESCRSCSHALAAHVSHLENVSEEEMNRLLGIVLDVEYLFTCVHKEEDADTKQVYFYLFKLLRKSILQRGKPVVEGSLEKKPPFEKPSIEQGVNNFVQYKFSHLPPKERQTIVELAKMFLNRINYWHLEAPSQRRLRSPNDDISGYKENYTRWLCYCNVPQFCDSLPRYETAQVFGRTLLRSVFTVMRRQLLEQARQEKDKLPLEKRTLILTHFPKFLSMLEEEVYSQNSPIWDQDFLSASSRTSQLGIQTVISPPPVAGTISYNPHSSSHEQQNGGSTSPSCKGTSGLEANPGEKRKMNDSHVLEEAKKPRVMGDIPLELIHEVMSTITDPAAMLGPETNFLSAHSARDEAARLEERRGVIEFHVVGNSLNQKPNKKILMWLVGLQNVFSHQLPRMPKEYITRLVFDPKHKTLALIKDGRVIGGICFRMFPSQGFTEIVFCAVTSNEQVKVRVTQDLSCICDLYYISLKHWILNSLSEARPGIKPLFALQGFSKEIKIPKTKYVGYIKDYEGATLMGCELNPRIPYTEFSVIIKKQKEIIKKLIERKQAQIRKVYPGLSCFKDGVRQIPIESIPGIRMYRSSCKSKTFCKEPKDPDQLYSTLKSILQQVKSHQSAWPFMEPVKRTEAPGYYEVIRFPMDLKTMSERLKNRYYVSKKLFMADLQRVFTNCKEYNPPESEYYKCANILEKFFFSKIKEAGLIDK</sequence>
<dbReference type="GO" id="GO:0004402">
    <property type="term" value="F:histone acetyltransferase activity"/>
    <property type="evidence" value="ECO:0007669"/>
    <property type="project" value="InterPro"/>
</dbReference>
<dbReference type="PANTHER" id="PTHR45750:SF2">
    <property type="entry name" value="HISTONE ACETYLTRANSFERASE KAT2B"/>
    <property type="match status" value="1"/>
</dbReference>
<dbReference type="InterPro" id="IPR016376">
    <property type="entry name" value="GCN5/PCAF"/>
</dbReference>
<keyword evidence="3" id="KW-0808">Transferase</keyword>
<evidence type="ECO:0000256" key="7">
    <source>
        <dbReference type="PROSITE-ProRule" id="PRU00035"/>
    </source>
</evidence>
<evidence type="ECO:0000256" key="4">
    <source>
        <dbReference type="ARBA" id="ARBA00023117"/>
    </source>
</evidence>
<keyword evidence="2" id="KW-0963">Cytoplasm</keyword>
<dbReference type="PRINTS" id="PR00503">
    <property type="entry name" value="BROMODOMAIN"/>
</dbReference>
<evidence type="ECO:0000256" key="2">
    <source>
        <dbReference type="ARBA" id="ARBA00022490"/>
    </source>
</evidence>
<feature type="compositionally biased region" description="Polar residues" evidence="8">
    <location>
        <begin position="319"/>
        <end position="342"/>
    </location>
</feature>
<dbReference type="SMART" id="SM00297">
    <property type="entry name" value="BROMO"/>
    <property type="match status" value="1"/>
</dbReference>
<dbReference type="Gene3D" id="1.20.920.10">
    <property type="entry name" value="Bromodomain-like"/>
    <property type="match status" value="1"/>
</dbReference>
<evidence type="ECO:0000256" key="5">
    <source>
        <dbReference type="ARBA" id="ARBA00023315"/>
    </source>
</evidence>
<dbReference type="Pfam" id="PF00439">
    <property type="entry name" value="Bromodomain"/>
    <property type="match status" value="1"/>
</dbReference>
<dbReference type="GO" id="GO:0005634">
    <property type="term" value="C:nucleus"/>
    <property type="evidence" value="ECO:0007669"/>
    <property type="project" value="InterPro"/>
</dbReference>
<evidence type="ECO:0000256" key="1">
    <source>
        <dbReference type="ARBA" id="ARBA00004496"/>
    </source>
</evidence>
<proteinExistence type="predicted"/>
<dbReference type="PROSITE" id="PS50014">
    <property type="entry name" value="BROMODOMAIN_2"/>
    <property type="match status" value="1"/>
</dbReference>
<evidence type="ECO:0000313" key="11">
    <source>
        <dbReference type="Proteomes" id="UP000694726"/>
    </source>
</evidence>
<evidence type="ECO:0000256" key="3">
    <source>
        <dbReference type="ARBA" id="ARBA00022679"/>
    </source>
</evidence>
<keyword evidence="5" id="KW-0012">Acyltransferase</keyword>
<dbReference type="Gene3D" id="3.40.630.30">
    <property type="match status" value="1"/>
</dbReference>
<dbReference type="PANTHER" id="PTHR45750">
    <property type="entry name" value="GH11602P"/>
    <property type="match status" value="1"/>
</dbReference>
<dbReference type="Ensembl" id="ENSSSCT00015061023.1">
    <property type="protein sequence ID" value="ENSSSCP00015024521.1"/>
    <property type="gene ID" value="ENSSSCG00015044663.1"/>
</dbReference>
<feature type="active site" description="Proton donor/acceptor" evidence="6">
    <location>
        <position position="495"/>
    </location>
</feature>
<dbReference type="Proteomes" id="UP000694726">
    <property type="component" value="Unplaced"/>
</dbReference>
<evidence type="ECO:0000256" key="6">
    <source>
        <dbReference type="PIRSR" id="PIRSR003048-1"/>
    </source>
</evidence>
<feature type="compositionally biased region" description="Basic and acidic residues" evidence="8">
    <location>
        <begin position="350"/>
        <end position="365"/>
    </location>
</feature>
<dbReference type="InterPro" id="IPR018359">
    <property type="entry name" value="Bromodomain_CS"/>
</dbReference>
<dbReference type="GO" id="GO:0005737">
    <property type="term" value="C:cytoplasm"/>
    <property type="evidence" value="ECO:0007669"/>
    <property type="project" value="UniProtKB-SubCell"/>
</dbReference>
<feature type="region of interest" description="Disordered" evidence="8">
    <location>
        <begin position="315"/>
        <end position="365"/>
    </location>
</feature>
<keyword evidence="4 7" id="KW-0103">Bromodomain</keyword>
<accession>A0A8D0NVA9</accession>
<evidence type="ECO:0000256" key="8">
    <source>
        <dbReference type="SAM" id="MobiDB-lite"/>
    </source>
</evidence>
<dbReference type="InterPro" id="IPR001487">
    <property type="entry name" value="Bromodomain"/>
</dbReference>
<dbReference type="InterPro" id="IPR037800">
    <property type="entry name" value="GCN5"/>
</dbReference>
<comment type="subcellular location">
    <subcellularLocation>
        <location evidence="1">Cytoplasm</location>
    </subcellularLocation>
</comment>
<dbReference type="SUPFAM" id="SSF55729">
    <property type="entry name" value="Acyl-CoA N-acyltransferases (Nat)"/>
    <property type="match status" value="1"/>
</dbReference>
<dbReference type="InterPro" id="IPR036427">
    <property type="entry name" value="Bromodomain-like_sf"/>
</dbReference>
<dbReference type="AlphaFoldDB" id="A0A8D0NVA9"/>
<evidence type="ECO:0000259" key="9">
    <source>
        <dbReference type="PROSITE" id="PS50014"/>
    </source>
</evidence>
<dbReference type="InterPro" id="IPR016181">
    <property type="entry name" value="Acyl_CoA_acyltransferase"/>
</dbReference>
<organism evidence="10 11">
    <name type="scientific">Sus scrofa</name>
    <name type="common">Pig</name>
    <dbReference type="NCBI Taxonomy" id="9823"/>
    <lineage>
        <taxon>Eukaryota</taxon>
        <taxon>Metazoa</taxon>
        <taxon>Chordata</taxon>
        <taxon>Craniata</taxon>
        <taxon>Vertebrata</taxon>
        <taxon>Euteleostomi</taxon>
        <taxon>Mammalia</taxon>
        <taxon>Eutheria</taxon>
        <taxon>Laurasiatheria</taxon>
        <taxon>Artiodactyla</taxon>
        <taxon>Suina</taxon>
        <taxon>Suidae</taxon>
        <taxon>Sus</taxon>
    </lineage>
</organism>
<dbReference type="PROSITE" id="PS00633">
    <property type="entry name" value="BROMODOMAIN_1"/>
    <property type="match status" value="1"/>
</dbReference>
<dbReference type="FunFam" id="1.20.920.10:FF:000014">
    <property type="entry name" value="Histone acetyltransferase KAT2B"/>
    <property type="match status" value="1"/>
</dbReference>
<dbReference type="GO" id="GO:0006355">
    <property type="term" value="P:regulation of DNA-templated transcription"/>
    <property type="evidence" value="ECO:0007669"/>
    <property type="project" value="InterPro"/>
</dbReference>
<dbReference type="InterPro" id="IPR009464">
    <property type="entry name" value="PCAF_N"/>
</dbReference>
<evidence type="ECO:0000313" key="10">
    <source>
        <dbReference type="Ensembl" id="ENSSSCP00015024521.1"/>
    </source>
</evidence>
<dbReference type="SUPFAM" id="SSF47370">
    <property type="entry name" value="Bromodomain"/>
    <property type="match status" value="1"/>
</dbReference>
<feature type="domain" description="Bromo" evidence="9">
    <location>
        <begin position="668"/>
        <end position="738"/>
    </location>
</feature>
<name>A0A8D0NVA9_PIG</name>
<dbReference type="CDD" id="cd05509">
    <property type="entry name" value="Bromo_gcn5_like"/>
    <property type="match status" value="1"/>
</dbReference>